<feature type="coiled-coil region" evidence="9">
    <location>
        <begin position="102"/>
        <end position="135"/>
    </location>
</feature>
<evidence type="ECO:0000256" key="5">
    <source>
        <dbReference type="ARBA" id="ARBA00022737"/>
    </source>
</evidence>
<dbReference type="InterPro" id="IPR031127">
    <property type="entry name" value="E3_UB_ligase_RBR"/>
</dbReference>
<keyword evidence="8" id="KW-0862">Zinc</keyword>
<evidence type="ECO:0000256" key="4">
    <source>
        <dbReference type="ARBA" id="ARBA00022723"/>
    </source>
</evidence>
<dbReference type="Proteomes" id="UP001338125">
    <property type="component" value="Unassembled WGS sequence"/>
</dbReference>
<dbReference type="Gene3D" id="1.20.120.1750">
    <property type="match status" value="1"/>
</dbReference>
<comment type="catalytic activity">
    <reaction evidence="1">
        <text>[E2 ubiquitin-conjugating enzyme]-S-ubiquitinyl-L-cysteine + [acceptor protein]-L-lysine = [E2 ubiquitin-conjugating enzyme]-L-cysteine + [acceptor protein]-N(6)-ubiquitinyl-L-lysine.</text>
        <dbReference type="EC" id="2.3.2.31"/>
    </reaction>
</comment>
<evidence type="ECO:0000256" key="8">
    <source>
        <dbReference type="ARBA" id="ARBA00022833"/>
    </source>
</evidence>
<dbReference type="CDD" id="cd20335">
    <property type="entry name" value="BRcat_RBR"/>
    <property type="match status" value="1"/>
</dbReference>
<feature type="coiled-coil region" evidence="9">
    <location>
        <begin position="487"/>
        <end position="539"/>
    </location>
</feature>
<keyword evidence="4" id="KW-0479">Metal-binding</keyword>
<evidence type="ECO:0000256" key="7">
    <source>
        <dbReference type="ARBA" id="ARBA00022786"/>
    </source>
</evidence>
<comment type="caution">
    <text evidence="11">The sequence shown here is derived from an EMBL/GenBank/DDBJ whole genome shotgun (WGS) entry which is preliminary data.</text>
</comment>
<dbReference type="Pfam" id="PF01485">
    <property type="entry name" value="IBR"/>
    <property type="match status" value="1"/>
</dbReference>
<reference evidence="11 12" key="1">
    <citation type="submission" date="2024-01" db="EMBL/GenBank/DDBJ databases">
        <title>Complete genome of Cladobotryum mycophilum ATHUM6906.</title>
        <authorList>
            <person name="Christinaki A.C."/>
            <person name="Myridakis A.I."/>
            <person name="Kouvelis V.N."/>
        </authorList>
    </citation>
    <scope>NUCLEOTIDE SEQUENCE [LARGE SCALE GENOMIC DNA]</scope>
    <source>
        <strain evidence="11 12">ATHUM6906</strain>
    </source>
</reference>
<dbReference type="EC" id="2.3.2.31" evidence="2"/>
<evidence type="ECO:0000313" key="11">
    <source>
        <dbReference type="EMBL" id="KAK5987577.1"/>
    </source>
</evidence>
<evidence type="ECO:0000256" key="2">
    <source>
        <dbReference type="ARBA" id="ARBA00012251"/>
    </source>
</evidence>
<evidence type="ECO:0000256" key="1">
    <source>
        <dbReference type="ARBA" id="ARBA00001798"/>
    </source>
</evidence>
<evidence type="ECO:0000259" key="10">
    <source>
        <dbReference type="PROSITE" id="PS51873"/>
    </source>
</evidence>
<evidence type="ECO:0000256" key="3">
    <source>
        <dbReference type="ARBA" id="ARBA00022679"/>
    </source>
</evidence>
<keyword evidence="7" id="KW-0833">Ubl conjugation pathway</keyword>
<keyword evidence="6" id="KW-0863">Zinc-finger</keyword>
<dbReference type="SUPFAM" id="SSF57850">
    <property type="entry name" value="RING/U-box"/>
    <property type="match status" value="1"/>
</dbReference>
<keyword evidence="5" id="KW-0677">Repeat</keyword>
<dbReference type="CDD" id="cd22584">
    <property type="entry name" value="Rcat_RBR_unk"/>
    <property type="match status" value="1"/>
</dbReference>
<protein>
    <recommendedName>
        <fullName evidence="2">RBR-type E3 ubiquitin transferase</fullName>
        <ecNumber evidence="2">2.3.2.31</ecNumber>
    </recommendedName>
</protein>
<evidence type="ECO:0000256" key="9">
    <source>
        <dbReference type="SAM" id="Coils"/>
    </source>
</evidence>
<dbReference type="PROSITE" id="PS51873">
    <property type="entry name" value="TRIAD"/>
    <property type="match status" value="1"/>
</dbReference>
<dbReference type="EMBL" id="JAVFKD010000016">
    <property type="protein sequence ID" value="KAK5987577.1"/>
    <property type="molecule type" value="Genomic_DNA"/>
</dbReference>
<keyword evidence="12" id="KW-1185">Reference proteome</keyword>
<name>A0ABR0S5Y4_9HYPO</name>
<keyword evidence="3" id="KW-0808">Transferase</keyword>
<organism evidence="11 12">
    <name type="scientific">Cladobotryum mycophilum</name>
    <dbReference type="NCBI Taxonomy" id="491253"/>
    <lineage>
        <taxon>Eukaryota</taxon>
        <taxon>Fungi</taxon>
        <taxon>Dikarya</taxon>
        <taxon>Ascomycota</taxon>
        <taxon>Pezizomycotina</taxon>
        <taxon>Sordariomycetes</taxon>
        <taxon>Hypocreomycetidae</taxon>
        <taxon>Hypocreales</taxon>
        <taxon>Hypocreaceae</taxon>
        <taxon>Cladobotryum</taxon>
    </lineage>
</organism>
<keyword evidence="9" id="KW-0175">Coiled coil</keyword>
<gene>
    <name evidence="11" type="ORF">PT974_11709</name>
</gene>
<accession>A0ABR0S5Y4</accession>
<feature type="domain" description="RING-type" evidence="10">
    <location>
        <begin position="254"/>
        <end position="445"/>
    </location>
</feature>
<dbReference type="PANTHER" id="PTHR11685">
    <property type="entry name" value="RBR FAMILY RING FINGER AND IBR DOMAIN-CONTAINING"/>
    <property type="match status" value="1"/>
</dbReference>
<proteinExistence type="predicted"/>
<evidence type="ECO:0000256" key="6">
    <source>
        <dbReference type="ARBA" id="ARBA00022771"/>
    </source>
</evidence>
<dbReference type="InterPro" id="IPR044066">
    <property type="entry name" value="TRIAD_supradom"/>
</dbReference>
<evidence type="ECO:0000313" key="12">
    <source>
        <dbReference type="Proteomes" id="UP001338125"/>
    </source>
</evidence>
<dbReference type="InterPro" id="IPR002867">
    <property type="entry name" value="IBR_dom"/>
</dbReference>
<sequence>MSIAELYLAASQRILSASMDLDSEPDPEPQGVIDSSDNPFEALQGFRDAWASKNHEAPWSSDKFPELDLGDVNWHQYEFPALLRKAPNVTSQILREIISSSIDNVKARIAEEDRLKQEEELRRIAEEESATQEGKGKQPYLPIIIREEAPIVLSPLPDNSSWETIRTEATSPVTVVQDKVVEKRHKFAIGRLFHRSHEKGESSTTGSAHEALLQKLEAKLSSLRLSSTDNKNQDAKVFLTTRLFNRPIHDRVCEVVECVSCLDDFSRKEMVKVPCHSYCRDCFVRLISTVVQNEQQWPPKCCLNQIPFQTILNNVPEKLKKTFHDRSSEWEVPVSERIYCHRPKCGVWVEPRRIDLGKRLGRCERNHLTCTICRGQAHGDEECPQDQDLKMTNLLAEEEGWKHCYACNALVEHKEACQHMTCRCGAQFCYVCGLRWRTCECSQEQLDAIKSAAEDRRYHRQLREDTEASELAEILAQIEEYEIQESLRDEQERQEQARLEEERWQREVKERTREEHQRRKEVEMKYQQLRQMLDELHDLQQVMIESEQGEEAKDLAEKSEEMKKKLLVRQEVSRKELDSQLLVKRREKEDAFAKEFAIRLAREKKLEEEYSTRLGEFWANKPGGEEEVKIAMLPLQQRLDREYQTWQRWRDEQLEAHRTKLEEERTVQDEYMYSARRRMEATCEEKEVEDRRRVLAEKKWIQEVILERERLLGGMEVQEMEGDADSLFSPENEAVLAQAAA</sequence>